<accession>A0A8S2YN39</accession>
<feature type="transmembrane region" description="Helical" evidence="1">
    <location>
        <begin position="104"/>
        <end position="126"/>
    </location>
</feature>
<dbReference type="Proteomes" id="UP000682733">
    <property type="component" value="Unassembled WGS sequence"/>
</dbReference>
<feature type="non-terminal residue" evidence="2">
    <location>
        <position position="1"/>
    </location>
</feature>
<evidence type="ECO:0000313" key="2">
    <source>
        <dbReference type="EMBL" id="CAF4555150.1"/>
    </source>
</evidence>
<dbReference type="EMBL" id="CAJOBA010111634">
    <property type="protein sequence ID" value="CAF4555150.1"/>
    <property type="molecule type" value="Genomic_DNA"/>
</dbReference>
<protein>
    <submittedName>
        <fullName evidence="2">Uncharacterized protein</fullName>
    </submittedName>
</protein>
<evidence type="ECO:0000256" key="1">
    <source>
        <dbReference type="SAM" id="Phobius"/>
    </source>
</evidence>
<reference evidence="2" key="1">
    <citation type="submission" date="2021-02" db="EMBL/GenBank/DDBJ databases">
        <authorList>
            <person name="Nowell W R."/>
        </authorList>
    </citation>
    <scope>NUCLEOTIDE SEQUENCE</scope>
</reference>
<organism evidence="2 3">
    <name type="scientific">Didymodactylos carnosus</name>
    <dbReference type="NCBI Taxonomy" id="1234261"/>
    <lineage>
        <taxon>Eukaryota</taxon>
        <taxon>Metazoa</taxon>
        <taxon>Spiralia</taxon>
        <taxon>Gnathifera</taxon>
        <taxon>Rotifera</taxon>
        <taxon>Eurotatoria</taxon>
        <taxon>Bdelloidea</taxon>
        <taxon>Philodinida</taxon>
        <taxon>Philodinidae</taxon>
        <taxon>Didymodactylos</taxon>
    </lineage>
</organism>
<keyword evidence="1" id="KW-1133">Transmembrane helix</keyword>
<feature type="transmembrane region" description="Helical" evidence="1">
    <location>
        <begin position="54"/>
        <end position="77"/>
    </location>
</feature>
<comment type="caution">
    <text evidence="2">The sequence shown here is derived from an EMBL/GenBank/DDBJ whole genome shotgun (WGS) entry which is preliminary data.</text>
</comment>
<keyword evidence="1" id="KW-0812">Transmembrane</keyword>
<name>A0A8S2YN39_9BILA</name>
<sequence>RQFQTTTEQTITVMEFKQDTNNDEEKALEKCERPIKFSNKEKKVSKTCETICKYLIIICSIIIVTGIIIIHSCIPVIERQYYHYNTTEPNNTIDRPSYVQSIEYSYLFVGLIVYGLFIIIMAYSIFKFNYLNEKLTSIMLSATNDERYIEILNHKY</sequence>
<evidence type="ECO:0000313" key="3">
    <source>
        <dbReference type="Proteomes" id="UP000682733"/>
    </source>
</evidence>
<keyword evidence="1" id="KW-0472">Membrane</keyword>
<dbReference type="AlphaFoldDB" id="A0A8S2YN39"/>
<gene>
    <name evidence="2" type="ORF">TMI583_LOCUS49768</name>
</gene>
<proteinExistence type="predicted"/>
<feature type="non-terminal residue" evidence="2">
    <location>
        <position position="156"/>
    </location>
</feature>